<evidence type="ECO:0008006" key="3">
    <source>
        <dbReference type="Google" id="ProtNLM"/>
    </source>
</evidence>
<organism evidence="1 2">
    <name type="scientific">Gossypium stocksii</name>
    <dbReference type="NCBI Taxonomy" id="47602"/>
    <lineage>
        <taxon>Eukaryota</taxon>
        <taxon>Viridiplantae</taxon>
        <taxon>Streptophyta</taxon>
        <taxon>Embryophyta</taxon>
        <taxon>Tracheophyta</taxon>
        <taxon>Spermatophyta</taxon>
        <taxon>Magnoliopsida</taxon>
        <taxon>eudicotyledons</taxon>
        <taxon>Gunneridae</taxon>
        <taxon>Pentapetalae</taxon>
        <taxon>rosids</taxon>
        <taxon>malvids</taxon>
        <taxon>Malvales</taxon>
        <taxon>Malvaceae</taxon>
        <taxon>Malvoideae</taxon>
        <taxon>Gossypium</taxon>
    </lineage>
</organism>
<gene>
    <name evidence="1" type="ORF">J1N35_040474</name>
</gene>
<dbReference type="AlphaFoldDB" id="A0A9D3UDW5"/>
<dbReference type="Proteomes" id="UP000828251">
    <property type="component" value="Unassembled WGS sequence"/>
</dbReference>
<comment type="caution">
    <text evidence="1">The sequence shown here is derived from an EMBL/GenBank/DDBJ whole genome shotgun (WGS) entry which is preliminary data.</text>
</comment>
<accession>A0A9D3UDW5</accession>
<protein>
    <recommendedName>
        <fullName evidence="3">Reverse transcriptase</fullName>
    </recommendedName>
</protein>
<name>A0A9D3UDW5_9ROSI</name>
<sequence length="196" mass="23081">MHNPHNRGNRFKFESWWLLEPTCTDIIKKLWEENSGDILDKIENFQVGLRKWGWNIKGERDRKMKNLRGRLVKLDGIDREDEVPKEIIDIKLELNWEIEKEKRLEDSEGVLKTDRVEMELIVKDYFEGLFKSKRVGNTNHLLSGVHRCVSDEMNQLLTAEYKEKEIVEALNSIGPTKASGPDGFPAIFFQKFWHIV</sequence>
<evidence type="ECO:0000313" key="1">
    <source>
        <dbReference type="EMBL" id="KAH1038731.1"/>
    </source>
</evidence>
<dbReference type="EMBL" id="JAIQCV010000012">
    <property type="protein sequence ID" value="KAH1038731.1"/>
    <property type="molecule type" value="Genomic_DNA"/>
</dbReference>
<proteinExistence type="predicted"/>
<evidence type="ECO:0000313" key="2">
    <source>
        <dbReference type="Proteomes" id="UP000828251"/>
    </source>
</evidence>
<reference evidence="1 2" key="1">
    <citation type="journal article" date="2021" name="Plant Biotechnol. J.">
        <title>Multi-omics assisted identification of the key and species-specific regulatory components of drought-tolerant mechanisms in Gossypium stocksii.</title>
        <authorList>
            <person name="Yu D."/>
            <person name="Ke L."/>
            <person name="Zhang D."/>
            <person name="Wu Y."/>
            <person name="Sun Y."/>
            <person name="Mei J."/>
            <person name="Sun J."/>
            <person name="Sun Y."/>
        </authorList>
    </citation>
    <scope>NUCLEOTIDE SEQUENCE [LARGE SCALE GENOMIC DNA]</scope>
    <source>
        <strain evidence="2">cv. E1</strain>
        <tissue evidence="1">Leaf</tissue>
    </source>
</reference>
<dbReference type="OrthoDB" id="10435974at2759"/>
<keyword evidence="2" id="KW-1185">Reference proteome</keyword>